<feature type="transmembrane region" description="Helical" evidence="2">
    <location>
        <begin position="730"/>
        <end position="750"/>
    </location>
</feature>
<evidence type="ECO:0000313" key="3">
    <source>
        <dbReference type="EMBL" id="CCO16777.1"/>
    </source>
</evidence>
<dbReference type="AlphaFoldDB" id="K8EF70"/>
<feature type="transmembrane region" description="Helical" evidence="2">
    <location>
        <begin position="111"/>
        <end position="130"/>
    </location>
</feature>
<accession>K8EF70</accession>
<protein>
    <submittedName>
        <fullName evidence="3">Uncharacterized protein</fullName>
    </submittedName>
</protein>
<feature type="transmembrane region" description="Helical" evidence="2">
    <location>
        <begin position="675"/>
        <end position="697"/>
    </location>
</feature>
<feature type="transmembrane region" description="Helical" evidence="2">
    <location>
        <begin position="175"/>
        <end position="193"/>
    </location>
</feature>
<sequence>MLTRQKTRKKRDDDLAPSSSAFESSFNLRDDDVDDDVDDDKNKQKKKKTFFVPGEEEEETTNHMRETFVLLFLIASISFSYVFAFSAKLGYGRETYRFLASEKEQYELELISLSVVLLCVLFVFDGLFRFEGESENSARSMSMSSDDSSFVDVKKADDRKNDELKPSSFKRAIRNGALALAAVLFVASATLSAKTYPQAPPTMFVCCAPMFVALCKRWFRSSTSKFLMKTASALIFSALGIALWLAFVVYYAEKEGDDGNDDENGLYWSEVKSEYMEDAGCPTHTKENNECLAAYIMWFTPMLAILACTLFSCFTYVLGLAVREENSTTDTTRNKTKFAARAFAFTFALAGLGIWISASLSGGAEELSTLLLSFSMAALFVLGVGTVFALGGAENAKQKALESSSFLRATSKVVTETHVDAFRAIVLSTPLTLLIPIMLFLSVINQFVRRFVNTSQRGFSLDEKLHRGWFTYRVSAFLSSASEWRWTAIFINLHYWICLLVSLNVLAGTFTVVFLSWLRVKLAKAGFAFTYVVFSLVGLAMFLIPVIPGIPVYLTGGILLTDESSVNFFKKALSESGETPSETKSYVCALLAASGACFVVKLLAVAMQQKLIGERLGKRVWVRQTVGINTNAMRAAKLVLSKRGFSKAKVALLVGGPDWPTSVLTGILNLNVFEMLLGTVPVIFPVITTVLAGAFMLKQGTNSMCGNNGDQSNDKSSSNTSGLWSSIADVALLVTAVVQGTCLLLGIYYVEKTSRECKEELAQLPYDEEVMHIEEETKREKEIKENIGNFFKLEPRDRTLLVFSTAICLLSFWVIQLGPTFIGEDEAVLKEYQLTDCVSHTLKGRVWTVVTSIGWLAILAFIFSMFTLWTFNARLNGKVQDVLDEEYAIENGIEDFSDGDDENNSDACDGIRM</sequence>
<feature type="transmembrane region" description="Helical" evidence="2">
    <location>
        <begin position="852"/>
        <end position="871"/>
    </location>
</feature>
<keyword evidence="2" id="KW-0812">Transmembrane</keyword>
<dbReference type="eggNOG" id="ENOG502RYKC">
    <property type="taxonomic scope" value="Eukaryota"/>
</dbReference>
<feature type="transmembrane region" description="Helical" evidence="2">
    <location>
        <begin position="493"/>
        <end position="518"/>
    </location>
</feature>
<evidence type="ECO:0000256" key="2">
    <source>
        <dbReference type="SAM" id="Phobius"/>
    </source>
</evidence>
<feature type="compositionally biased region" description="Acidic residues" evidence="1">
    <location>
        <begin position="894"/>
        <end position="904"/>
    </location>
</feature>
<feature type="transmembrane region" description="Helical" evidence="2">
    <location>
        <begin position="68"/>
        <end position="91"/>
    </location>
</feature>
<keyword evidence="2" id="KW-1133">Transmembrane helix</keyword>
<feature type="transmembrane region" description="Helical" evidence="2">
    <location>
        <begin position="421"/>
        <end position="444"/>
    </location>
</feature>
<keyword evidence="2" id="KW-0472">Membrane</keyword>
<dbReference type="Proteomes" id="UP000198341">
    <property type="component" value="Chromosome 5"/>
</dbReference>
<dbReference type="GeneID" id="19015546"/>
<feature type="region of interest" description="Disordered" evidence="1">
    <location>
        <begin position="1"/>
        <end position="42"/>
    </location>
</feature>
<dbReference type="OrthoDB" id="496764at2759"/>
<dbReference type="KEGG" id="bpg:Bathy05g00420"/>
<feature type="transmembrane region" description="Helical" evidence="2">
    <location>
        <begin position="584"/>
        <end position="606"/>
    </location>
</feature>
<evidence type="ECO:0000313" key="4">
    <source>
        <dbReference type="Proteomes" id="UP000198341"/>
    </source>
</evidence>
<feature type="transmembrane region" description="Helical" evidence="2">
    <location>
        <begin position="231"/>
        <end position="252"/>
    </location>
</feature>
<evidence type="ECO:0000256" key="1">
    <source>
        <dbReference type="SAM" id="MobiDB-lite"/>
    </source>
</evidence>
<proteinExistence type="predicted"/>
<reference evidence="3 4" key="1">
    <citation type="submission" date="2011-10" db="EMBL/GenBank/DDBJ databases">
        <authorList>
            <person name="Genoscope - CEA"/>
        </authorList>
    </citation>
    <scope>NUCLEOTIDE SEQUENCE [LARGE SCALE GENOMIC DNA]</scope>
    <source>
        <strain evidence="3 4">RCC 1105</strain>
    </source>
</reference>
<gene>
    <name evidence="3" type="ORF">Bathy05g00420</name>
</gene>
<feature type="transmembrane region" description="Helical" evidence="2">
    <location>
        <begin position="525"/>
        <end position="547"/>
    </location>
</feature>
<feature type="transmembrane region" description="Helical" evidence="2">
    <location>
        <begin position="338"/>
        <end position="358"/>
    </location>
</feature>
<feature type="compositionally biased region" description="Polar residues" evidence="1">
    <location>
        <begin position="17"/>
        <end position="27"/>
    </location>
</feature>
<dbReference type="EMBL" id="FO082274">
    <property type="protein sequence ID" value="CCO16777.1"/>
    <property type="molecule type" value="Genomic_DNA"/>
</dbReference>
<feature type="transmembrane region" description="Helical" evidence="2">
    <location>
        <begin position="800"/>
        <end position="822"/>
    </location>
</feature>
<feature type="transmembrane region" description="Helical" evidence="2">
    <location>
        <begin position="199"/>
        <end position="219"/>
    </location>
</feature>
<organism evidence="3 4">
    <name type="scientific">Bathycoccus prasinos</name>
    <dbReference type="NCBI Taxonomy" id="41875"/>
    <lineage>
        <taxon>Eukaryota</taxon>
        <taxon>Viridiplantae</taxon>
        <taxon>Chlorophyta</taxon>
        <taxon>Mamiellophyceae</taxon>
        <taxon>Mamiellales</taxon>
        <taxon>Bathycoccaceae</taxon>
        <taxon>Bathycoccus</taxon>
    </lineage>
</organism>
<feature type="transmembrane region" description="Helical" evidence="2">
    <location>
        <begin position="370"/>
        <end position="391"/>
    </location>
</feature>
<keyword evidence="4" id="KW-1185">Reference proteome</keyword>
<feature type="transmembrane region" description="Helical" evidence="2">
    <location>
        <begin position="295"/>
        <end position="318"/>
    </location>
</feature>
<dbReference type="RefSeq" id="XP_007513219.1">
    <property type="nucleotide sequence ID" value="XM_007513157.1"/>
</dbReference>
<name>K8EF70_9CHLO</name>
<feature type="region of interest" description="Disordered" evidence="1">
    <location>
        <begin position="894"/>
        <end position="913"/>
    </location>
</feature>